<dbReference type="RefSeq" id="WP_344494949.1">
    <property type="nucleotide sequence ID" value="NZ_BAAAUD010000031.1"/>
</dbReference>
<evidence type="ECO:0000256" key="1">
    <source>
        <dbReference type="ARBA" id="ARBA00022485"/>
    </source>
</evidence>
<dbReference type="SUPFAM" id="SSF54862">
    <property type="entry name" value="4Fe-4S ferredoxins"/>
    <property type="match status" value="1"/>
</dbReference>
<sequence>MTDRSGRRPVPGPVFDPDQLSRCISCGFCLPACPTYAETGDEASSPRGRINLMRALQEGDLQPDDPTLQEQASQCLGCRACEPVCPAGVEYGQLLEQWRDHQWRGRHMPTVARALMWLAGLRPLFVLLGGLRGAASGSRPSGAAPAVPPDATGSLMLGCFERVLFPRVSRAAAALVPELRLTADQGCCGALHAHNGGTAKGEQLALRLGEDLPGTIVTTSGGCAAHLASVLGPDRVRELSDHLAARKHPDGTPGELRIDGRRARVALQDSCHLRNGLGVSAPPRELIGRIADHVELPSAGTCCGAAGTYSLLRPRESRRILAAKLDEIEAAGVDIVVAVNPGCLRQLRTGLRRKRSPVRAVHLAELLLMAERNVPPAA</sequence>
<keyword evidence="1 6" id="KW-0004">4Fe-4S</keyword>
<dbReference type="PANTHER" id="PTHR32479">
    <property type="entry name" value="GLYCOLATE OXIDASE IRON-SULFUR SUBUNIT"/>
    <property type="match status" value="1"/>
</dbReference>
<keyword evidence="5 6" id="KW-0411">Iron-sulfur</keyword>
<comment type="catalytic activity">
    <reaction evidence="6">
        <text>glycolate + A = glyoxylate + AH2</text>
        <dbReference type="Rhea" id="RHEA:21264"/>
        <dbReference type="ChEBI" id="CHEBI:13193"/>
        <dbReference type="ChEBI" id="CHEBI:17499"/>
        <dbReference type="ChEBI" id="CHEBI:29805"/>
        <dbReference type="ChEBI" id="CHEBI:36655"/>
        <dbReference type="EC" id="1.1.99.14"/>
    </reaction>
</comment>
<name>A0ABP6JSJ9_9ACTN</name>
<dbReference type="InterPro" id="IPR012257">
    <property type="entry name" value="Glc_ox_4Fe-4S"/>
</dbReference>
<dbReference type="Pfam" id="PF02754">
    <property type="entry name" value="CCG"/>
    <property type="match status" value="2"/>
</dbReference>
<dbReference type="PANTHER" id="PTHR32479:SF17">
    <property type="entry name" value="GLYCOLATE OXIDASE IRON-SULFUR SUBUNIT"/>
    <property type="match status" value="1"/>
</dbReference>
<comment type="caution">
    <text evidence="8">The sequence shown here is derived from an EMBL/GenBank/DDBJ whole genome shotgun (WGS) entry which is preliminary data.</text>
</comment>
<comment type="cofactor">
    <cofactor evidence="6">
        <name>[4Fe-4S] cluster</name>
        <dbReference type="ChEBI" id="CHEBI:49883"/>
    </cofactor>
    <text evidence="6">Binds 2 [4Fe-4S] clusters.</text>
</comment>
<evidence type="ECO:0000313" key="8">
    <source>
        <dbReference type="EMBL" id="GAA2941403.1"/>
    </source>
</evidence>
<keyword evidence="3" id="KW-0677">Repeat</keyword>
<dbReference type="InterPro" id="IPR004017">
    <property type="entry name" value="Cys_rich_dom"/>
</dbReference>
<dbReference type="Gene3D" id="1.10.1060.10">
    <property type="entry name" value="Alpha-helical ferredoxin"/>
    <property type="match status" value="1"/>
</dbReference>
<dbReference type="Pfam" id="PF13183">
    <property type="entry name" value="Fer4_8"/>
    <property type="match status" value="1"/>
</dbReference>
<keyword evidence="9" id="KW-1185">Reference proteome</keyword>
<evidence type="ECO:0000313" key="9">
    <source>
        <dbReference type="Proteomes" id="UP001500403"/>
    </source>
</evidence>
<evidence type="ECO:0000256" key="5">
    <source>
        <dbReference type="ARBA" id="ARBA00023014"/>
    </source>
</evidence>
<evidence type="ECO:0000256" key="3">
    <source>
        <dbReference type="ARBA" id="ARBA00022737"/>
    </source>
</evidence>
<accession>A0ABP6JSJ9</accession>
<dbReference type="EC" id="1.1.99.14" evidence="6"/>
<reference evidence="9" key="1">
    <citation type="journal article" date="2019" name="Int. J. Syst. Evol. Microbiol.">
        <title>The Global Catalogue of Microorganisms (GCM) 10K type strain sequencing project: providing services to taxonomists for standard genome sequencing and annotation.</title>
        <authorList>
            <consortium name="The Broad Institute Genomics Platform"/>
            <consortium name="The Broad Institute Genome Sequencing Center for Infectious Disease"/>
            <person name="Wu L."/>
            <person name="Ma J."/>
        </authorList>
    </citation>
    <scope>NUCLEOTIDE SEQUENCE [LARGE SCALE GENOMIC DNA]</scope>
    <source>
        <strain evidence="9">JCM 9088</strain>
    </source>
</reference>
<evidence type="ECO:0000256" key="4">
    <source>
        <dbReference type="ARBA" id="ARBA00023004"/>
    </source>
</evidence>
<dbReference type="PROSITE" id="PS51379">
    <property type="entry name" value="4FE4S_FER_2"/>
    <property type="match status" value="2"/>
</dbReference>
<keyword evidence="4 6" id="KW-0408">Iron</keyword>
<keyword evidence="2 6" id="KW-0479">Metal-binding</keyword>
<dbReference type="InterPro" id="IPR017896">
    <property type="entry name" value="4Fe4S_Fe-S-bd"/>
</dbReference>
<evidence type="ECO:0000259" key="7">
    <source>
        <dbReference type="PROSITE" id="PS51379"/>
    </source>
</evidence>
<feature type="domain" description="4Fe-4S ferredoxin-type" evidence="7">
    <location>
        <begin position="11"/>
        <end position="43"/>
    </location>
</feature>
<feature type="domain" description="4Fe-4S ferredoxin-type" evidence="7">
    <location>
        <begin position="66"/>
        <end position="89"/>
    </location>
</feature>
<keyword evidence="6" id="KW-0813">Transport</keyword>
<comment type="catalytic activity">
    <reaction evidence="6">
        <text>(R)-lactate + A = pyruvate + AH2</text>
        <dbReference type="Rhea" id="RHEA:15089"/>
        <dbReference type="ChEBI" id="CHEBI:13193"/>
        <dbReference type="ChEBI" id="CHEBI:15361"/>
        <dbReference type="ChEBI" id="CHEBI:16004"/>
        <dbReference type="ChEBI" id="CHEBI:17499"/>
    </reaction>
</comment>
<dbReference type="InterPro" id="IPR017900">
    <property type="entry name" value="4Fe4S_Fe_S_CS"/>
</dbReference>
<dbReference type="PROSITE" id="PS00198">
    <property type="entry name" value="4FE4S_FER_1"/>
    <property type="match status" value="2"/>
</dbReference>
<evidence type="ECO:0000256" key="2">
    <source>
        <dbReference type="ARBA" id="ARBA00022723"/>
    </source>
</evidence>
<evidence type="ECO:0000256" key="6">
    <source>
        <dbReference type="PIRNR" id="PIRNR000139"/>
    </source>
</evidence>
<comment type="function">
    <text evidence="6">Component of a complex that catalyzes the oxidation of glycolate to glyoxylate.</text>
</comment>
<dbReference type="PIRSF" id="PIRSF000139">
    <property type="entry name" value="Glc_ox_4Fe-4S"/>
    <property type="match status" value="1"/>
</dbReference>
<protein>
    <recommendedName>
        <fullName evidence="6">Glycolate oxidase iron-sulfur subunit</fullName>
        <ecNumber evidence="6">1.1.99.14</ecNumber>
    </recommendedName>
</protein>
<proteinExistence type="predicted"/>
<dbReference type="EMBL" id="BAAAUD010000031">
    <property type="protein sequence ID" value="GAA2941403.1"/>
    <property type="molecule type" value="Genomic_DNA"/>
</dbReference>
<gene>
    <name evidence="8" type="primary">glcF</name>
    <name evidence="8" type="ORF">GCM10010446_28260</name>
</gene>
<keyword evidence="6" id="KW-0249">Electron transport</keyword>
<organism evidence="8 9">
    <name type="scientific">Streptomyces enissocaesilis</name>
    <dbReference type="NCBI Taxonomy" id="332589"/>
    <lineage>
        <taxon>Bacteria</taxon>
        <taxon>Bacillati</taxon>
        <taxon>Actinomycetota</taxon>
        <taxon>Actinomycetes</taxon>
        <taxon>Kitasatosporales</taxon>
        <taxon>Streptomycetaceae</taxon>
        <taxon>Streptomyces</taxon>
        <taxon>Streptomyces rochei group</taxon>
    </lineage>
</organism>
<dbReference type="Proteomes" id="UP001500403">
    <property type="component" value="Unassembled WGS sequence"/>
</dbReference>
<dbReference type="InterPro" id="IPR009051">
    <property type="entry name" value="Helical_ferredxn"/>
</dbReference>